<evidence type="ECO:0000313" key="3">
    <source>
        <dbReference type="Proteomes" id="UP001310386"/>
    </source>
</evidence>
<accession>A0ABU5ZE11</accession>
<comment type="caution">
    <text evidence="2">The sequence shown here is derived from an EMBL/GenBank/DDBJ whole genome shotgun (WGS) entry which is preliminary data.</text>
</comment>
<sequence length="122" mass="13646">MVGGTCDWFRGIIMLPARVAMISIRRKEPLTIAEKKWFLCVGLANTPILFWGYLLSAFWFGGAAYSSSSRPGKPSELATAVSTGFKGVCSEEYCLTEGFNYTPSLCRWEKRMSWPRSSQQTA</sequence>
<evidence type="ECO:0000313" key="2">
    <source>
        <dbReference type="EMBL" id="MEB3100458.1"/>
    </source>
</evidence>
<dbReference type="EMBL" id="JAYJLD010000002">
    <property type="protein sequence ID" value="MEB3100458.1"/>
    <property type="molecule type" value="Genomic_DNA"/>
</dbReference>
<feature type="transmembrane region" description="Helical" evidence="1">
    <location>
        <begin position="48"/>
        <end position="65"/>
    </location>
</feature>
<organism evidence="2 3">
    <name type="scientific">Ferviditalea candida</name>
    <dbReference type="NCBI Taxonomy" id="3108399"/>
    <lineage>
        <taxon>Bacteria</taxon>
        <taxon>Bacillati</taxon>
        <taxon>Bacillota</taxon>
        <taxon>Bacilli</taxon>
        <taxon>Bacillales</taxon>
        <taxon>Paenibacillaceae</taxon>
        <taxon>Ferviditalea</taxon>
    </lineage>
</organism>
<dbReference type="Proteomes" id="UP001310386">
    <property type="component" value="Unassembled WGS sequence"/>
</dbReference>
<gene>
    <name evidence="2" type="ORF">VF724_02140</name>
</gene>
<dbReference type="RefSeq" id="WP_371752568.1">
    <property type="nucleotide sequence ID" value="NZ_JAYJLD010000002.1"/>
</dbReference>
<evidence type="ECO:0000256" key="1">
    <source>
        <dbReference type="SAM" id="Phobius"/>
    </source>
</evidence>
<keyword evidence="1" id="KW-0812">Transmembrane</keyword>
<name>A0ABU5ZE11_9BACL</name>
<reference evidence="2" key="1">
    <citation type="submission" date="2023-12" db="EMBL/GenBank/DDBJ databases">
        <title>Fervidustalea candida gen. nov., sp. nov., a novel member of the family Paenibacillaceae isolated from a geothermal area.</title>
        <authorList>
            <person name="Li W.-J."/>
            <person name="Jiao J.-Y."/>
            <person name="Chen Y."/>
        </authorList>
    </citation>
    <scope>NUCLEOTIDE SEQUENCE</scope>
    <source>
        <strain evidence="2">SYSU GA230002</strain>
    </source>
</reference>
<proteinExistence type="predicted"/>
<keyword evidence="3" id="KW-1185">Reference proteome</keyword>
<protein>
    <submittedName>
        <fullName evidence="2">Uncharacterized protein</fullName>
    </submittedName>
</protein>
<keyword evidence="1" id="KW-0472">Membrane</keyword>
<keyword evidence="1" id="KW-1133">Transmembrane helix</keyword>